<keyword evidence="4" id="KW-1185">Reference proteome</keyword>
<dbReference type="SUPFAM" id="SSF46934">
    <property type="entry name" value="UBA-like"/>
    <property type="match status" value="1"/>
</dbReference>
<feature type="region of interest" description="Disordered" evidence="1">
    <location>
        <begin position="158"/>
        <end position="178"/>
    </location>
</feature>
<dbReference type="EMBL" id="LT934122">
    <property type="protein sequence ID" value="VAI54908.1"/>
    <property type="molecule type" value="Genomic_DNA"/>
</dbReference>
<dbReference type="PANTHER" id="PTHR37252:SF3">
    <property type="entry name" value="POLYADENYLATE-BINDING PROTEIN-INTERACTING PROTEIN 6"/>
    <property type="match status" value="1"/>
</dbReference>
<gene>
    <name evidence="3" type="ORF">TRITD_6Bv1G042260</name>
</gene>
<dbReference type="InterPro" id="IPR038981">
    <property type="entry name" value="CID5/CID6"/>
</dbReference>
<dbReference type="InterPro" id="IPR009060">
    <property type="entry name" value="UBA-like_sf"/>
</dbReference>
<evidence type="ECO:0000259" key="2">
    <source>
        <dbReference type="PROSITE" id="PS51140"/>
    </source>
</evidence>
<dbReference type="PANTHER" id="PTHR37252">
    <property type="entry name" value="POLYADENYLATE-BINDING PROTEIN-INTERACTING PROTEIN 6"/>
    <property type="match status" value="1"/>
</dbReference>
<evidence type="ECO:0000313" key="3">
    <source>
        <dbReference type="EMBL" id="VAI54908.1"/>
    </source>
</evidence>
<dbReference type="OMA" id="CGHSAEA"/>
<dbReference type="Gene3D" id="1.10.8.10">
    <property type="entry name" value="DNA helicase RuvA subunit, C-terminal domain"/>
    <property type="match status" value="1"/>
</dbReference>
<feature type="domain" description="CUE" evidence="2">
    <location>
        <begin position="113"/>
        <end position="156"/>
    </location>
</feature>
<accession>A0A9R0YGD2</accession>
<feature type="compositionally biased region" description="Basic and acidic residues" evidence="1">
    <location>
        <begin position="159"/>
        <end position="178"/>
    </location>
</feature>
<dbReference type="Pfam" id="PF07145">
    <property type="entry name" value="PAM2"/>
    <property type="match status" value="1"/>
</dbReference>
<dbReference type="InterPro" id="IPR003892">
    <property type="entry name" value="CUE"/>
</dbReference>
<sequence length="178" mass="19443">MSSWLFAQYLCFLDCFDRSAESRAMERSFQLNPHATPFVPTSKSPFAESLKGKKDPEKQVDETEKNETADKSAGYLLPESLSFDDYAESLGKINISTESSSKGEAAEASHAGNHLAVVESLSLMFPDVSADFILEALKANEFDAELTIDMLSDLCEADDNGHSAEVSEKPEHHGPSST</sequence>
<dbReference type="GO" id="GO:0043130">
    <property type="term" value="F:ubiquitin binding"/>
    <property type="evidence" value="ECO:0007669"/>
    <property type="project" value="InterPro"/>
</dbReference>
<feature type="region of interest" description="Disordered" evidence="1">
    <location>
        <begin position="34"/>
        <end position="71"/>
    </location>
</feature>
<dbReference type="InterPro" id="IPR041806">
    <property type="entry name" value="CID5/6/7_CUE"/>
</dbReference>
<evidence type="ECO:0000313" key="4">
    <source>
        <dbReference type="Proteomes" id="UP000324705"/>
    </source>
</evidence>
<dbReference type="AlphaFoldDB" id="A0A9R0YGD2"/>
<proteinExistence type="predicted"/>
<dbReference type="InterPro" id="IPR009818">
    <property type="entry name" value="PAM2_motif"/>
</dbReference>
<organism evidence="3 4">
    <name type="scientific">Triticum turgidum subsp. durum</name>
    <name type="common">Durum wheat</name>
    <name type="synonym">Triticum durum</name>
    <dbReference type="NCBI Taxonomy" id="4567"/>
    <lineage>
        <taxon>Eukaryota</taxon>
        <taxon>Viridiplantae</taxon>
        <taxon>Streptophyta</taxon>
        <taxon>Embryophyta</taxon>
        <taxon>Tracheophyta</taxon>
        <taxon>Spermatophyta</taxon>
        <taxon>Magnoliopsida</taxon>
        <taxon>Liliopsida</taxon>
        <taxon>Poales</taxon>
        <taxon>Poaceae</taxon>
        <taxon>BOP clade</taxon>
        <taxon>Pooideae</taxon>
        <taxon>Triticodae</taxon>
        <taxon>Triticeae</taxon>
        <taxon>Triticinae</taxon>
        <taxon>Triticum</taxon>
    </lineage>
</organism>
<dbReference type="Gramene" id="TRITD6Bv1G042260.1">
    <property type="protein sequence ID" value="TRITD6Bv1G042260.1"/>
    <property type="gene ID" value="TRITD6Bv1G042260"/>
</dbReference>
<feature type="compositionally biased region" description="Polar residues" evidence="1">
    <location>
        <begin position="34"/>
        <end position="44"/>
    </location>
</feature>
<dbReference type="Pfam" id="PF02845">
    <property type="entry name" value="CUE"/>
    <property type="match status" value="1"/>
</dbReference>
<evidence type="ECO:0000256" key="1">
    <source>
        <dbReference type="SAM" id="MobiDB-lite"/>
    </source>
</evidence>
<protein>
    <recommendedName>
        <fullName evidence="2">CUE domain-containing protein</fullName>
    </recommendedName>
</protein>
<reference evidence="3 4" key="1">
    <citation type="submission" date="2017-09" db="EMBL/GenBank/DDBJ databases">
        <authorList>
            <consortium name="International Durum Wheat Genome Sequencing Consortium (IDWGSC)"/>
            <person name="Milanesi L."/>
        </authorList>
    </citation>
    <scope>NUCLEOTIDE SEQUENCE [LARGE SCALE GENOMIC DNA]</scope>
    <source>
        <strain evidence="4">cv. Svevo</strain>
    </source>
</reference>
<dbReference type="Proteomes" id="UP000324705">
    <property type="component" value="Chromosome 6B"/>
</dbReference>
<feature type="compositionally biased region" description="Basic and acidic residues" evidence="1">
    <location>
        <begin position="50"/>
        <end position="70"/>
    </location>
</feature>
<name>A0A9R0YGD2_TRITD</name>
<dbReference type="PROSITE" id="PS51140">
    <property type="entry name" value="CUE"/>
    <property type="match status" value="1"/>
</dbReference>
<dbReference type="CDD" id="cd14371">
    <property type="entry name" value="CUE_CID7_like"/>
    <property type="match status" value="1"/>
</dbReference>